<protein>
    <submittedName>
        <fullName evidence="7">NAD(P)/FAD-dependent oxidoreductase</fullName>
        <ecNumber evidence="7">1.-.-.-</ecNumber>
    </submittedName>
</protein>
<comment type="cofactor">
    <cofactor evidence="1">
        <name>FAD</name>
        <dbReference type="ChEBI" id="CHEBI:57692"/>
    </cofactor>
</comment>
<dbReference type="PRINTS" id="PR00368">
    <property type="entry name" value="FADPNR"/>
</dbReference>
<evidence type="ECO:0000256" key="2">
    <source>
        <dbReference type="ARBA" id="ARBA00007532"/>
    </source>
</evidence>
<evidence type="ECO:0000259" key="5">
    <source>
        <dbReference type="Pfam" id="PF02852"/>
    </source>
</evidence>
<gene>
    <name evidence="7" type="ORF">WJM97_08370</name>
</gene>
<proteinExistence type="inferred from homology"/>
<dbReference type="Gene3D" id="3.50.50.60">
    <property type="entry name" value="FAD/NAD(P)-binding domain"/>
    <property type="match status" value="2"/>
</dbReference>
<dbReference type="InterPro" id="IPR036188">
    <property type="entry name" value="FAD/NAD-bd_sf"/>
</dbReference>
<dbReference type="InterPro" id="IPR016156">
    <property type="entry name" value="FAD/NAD-linked_Rdtase_dimer_sf"/>
</dbReference>
<dbReference type="Pfam" id="PF02852">
    <property type="entry name" value="Pyr_redox_dim"/>
    <property type="match status" value="1"/>
</dbReference>
<evidence type="ECO:0000259" key="6">
    <source>
        <dbReference type="Pfam" id="PF07992"/>
    </source>
</evidence>
<keyword evidence="7" id="KW-0560">Oxidoreductase</keyword>
<dbReference type="PANTHER" id="PTHR43014:SF5">
    <property type="entry name" value="GLUTATHIONE REDUCTASE (NADPH)"/>
    <property type="match status" value="1"/>
</dbReference>
<feature type="domain" description="FAD/NAD(P)-binding" evidence="6">
    <location>
        <begin position="5"/>
        <end position="324"/>
    </location>
</feature>
<dbReference type="Gene3D" id="3.30.390.30">
    <property type="match status" value="1"/>
</dbReference>
<feature type="domain" description="Pyridine nucleotide-disulphide oxidoreductase dimerisation" evidence="5">
    <location>
        <begin position="355"/>
        <end position="462"/>
    </location>
</feature>
<organism evidence="7 8">
    <name type="scientific">Okeanomitos corallinicola TIOX110</name>
    <dbReference type="NCBI Taxonomy" id="3133117"/>
    <lineage>
        <taxon>Bacteria</taxon>
        <taxon>Bacillati</taxon>
        <taxon>Cyanobacteriota</taxon>
        <taxon>Cyanophyceae</taxon>
        <taxon>Nostocales</taxon>
        <taxon>Aphanizomenonaceae</taxon>
        <taxon>Okeanomitos</taxon>
    </lineage>
</organism>
<keyword evidence="8" id="KW-1185">Reference proteome</keyword>
<dbReference type="InterPro" id="IPR001100">
    <property type="entry name" value="Pyr_nuc-diS_OxRdtase"/>
</dbReference>
<keyword evidence="4" id="KW-0274">FAD</keyword>
<dbReference type="Pfam" id="PF07992">
    <property type="entry name" value="Pyr_redox_2"/>
    <property type="match status" value="1"/>
</dbReference>
<accession>A0ABZ2UWC2</accession>
<dbReference type="RefSeq" id="WP_353932589.1">
    <property type="nucleotide sequence ID" value="NZ_CP150886.1"/>
</dbReference>
<dbReference type="SUPFAM" id="SSF51905">
    <property type="entry name" value="FAD/NAD(P)-binding domain"/>
    <property type="match status" value="1"/>
</dbReference>
<dbReference type="PIRSF" id="PIRSF000350">
    <property type="entry name" value="Mercury_reductase_MerA"/>
    <property type="match status" value="1"/>
</dbReference>
<sequence length="494" mass="55163">MTNDYDIVIIGGDLAGYKAALEAIQLQAKVALVQPQVNYELNHNYVLRELSKISRQCLEIANIGIINHTENTELTNKLQTPKIHSNSCNYSDQQAILYAQNITANFNQVNSLTNLATQGVDVIIGKGKFQTSKKLNFVVNNRILKGRSYILACGSCPNIPNIEGLQNTGYLTLANIWQSLEKSNLPKNWVIIGGLPQSIEIAQTLAHLGCSINLILNHPSFLSHLEPEIGQLLIAELEADGIRVFNKINISQVRKIENKKWLQAGNKAIETDEILVATGQQPNIEDLNLAAAGVKWYPHRLVINKKLQTTNQRIYACGDVIGGYDIPNIANYEAKIAVKNALFFNRNTVNYSDLPWVINSQSTVAQVGLTERQAKHRYGTKEVLVFKNYFKTLTAAQIKNEITGICKLIVLKNGKILGCSILGAAAGELINLISLAMSKNLKIENLGKLAVVYPSYAEILEQTAREWSQQKLHQNHNLQEFLQSFFHLRRDWNL</sequence>
<dbReference type="EMBL" id="CP150886">
    <property type="protein sequence ID" value="WZB89691.1"/>
    <property type="molecule type" value="Genomic_DNA"/>
</dbReference>
<dbReference type="PRINTS" id="PR00411">
    <property type="entry name" value="PNDRDTASEI"/>
</dbReference>
<reference evidence="7 8" key="1">
    <citation type="submission" date="2024-04" db="EMBL/GenBank/DDBJ databases">
        <title>Okeanomitos corallinicola gen. &amp; sp. nov. (Nostocales, Cyanobacteria), a new toxic marine heterocyst-forming cyanobacterium from a coral reef.</title>
        <authorList>
            <person name="Li H."/>
            <person name="Li R."/>
            <person name="Kang J."/>
            <person name="Hii K.S."/>
            <person name="Mohamed H.F."/>
            <person name="Xu X."/>
            <person name="Luo Z."/>
        </authorList>
    </citation>
    <scope>NUCLEOTIDE SEQUENCE [LARGE SCALE GENOMIC DNA]</scope>
    <source>
        <strain evidence="7 8">TIOX110</strain>
    </source>
</reference>
<dbReference type="InterPro" id="IPR023753">
    <property type="entry name" value="FAD/NAD-binding_dom"/>
</dbReference>
<dbReference type="SUPFAM" id="SSF55424">
    <property type="entry name" value="FAD/NAD-linked reductases, dimerisation (C-terminal) domain"/>
    <property type="match status" value="1"/>
</dbReference>
<dbReference type="EC" id="1.-.-.-" evidence="7"/>
<evidence type="ECO:0000256" key="3">
    <source>
        <dbReference type="ARBA" id="ARBA00022630"/>
    </source>
</evidence>
<evidence type="ECO:0000256" key="1">
    <source>
        <dbReference type="ARBA" id="ARBA00001974"/>
    </source>
</evidence>
<dbReference type="Proteomes" id="UP001483337">
    <property type="component" value="Chromosome"/>
</dbReference>
<evidence type="ECO:0000256" key="4">
    <source>
        <dbReference type="ARBA" id="ARBA00022827"/>
    </source>
</evidence>
<dbReference type="GO" id="GO:0016491">
    <property type="term" value="F:oxidoreductase activity"/>
    <property type="evidence" value="ECO:0007669"/>
    <property type="project" value="UniProtKB-KW"/>
</dbReference>
<keyword evidence="3" id="KW-0285">Flavoprotein</keyword>
<name>A0ABZ2UWC2_9CYAN</name>
<evidence type="ECO:0000313" key="7">
    <source>
        <dbReference type="EMBL" id="WZB89691.1"/>
    </source>
</evidence>
<dbReference type="InterPro" id="IPR004099">
    <property type="entry name" value="Pyr_nucl-diS_OxRdtase_dimer"/>
</dbReference>
<dbReference type="PANTHER" id="PTHR43014">
    <property type="entry name" value="MERCURIC REDUCTASE"/>
    <property type="match status" value="1"/>
</dbReference>
<comment type="similarity">
    <text evidence="2">Belongs to the class-I pyridine nucleotide-disulfide oxidoreductase family.</text>
</comment>
<evidence type="ECO:0000313" key="8">
    <source>
        <dbReference type="Proteomes" id="UP001483337"/>
    </source>
</evidence>